<dbReference type="RefSeq" id="WP_022396111.1">
    <property type="nucleotide sequence ID" value="NZ_CACRSS010000020.1"/>
</dbReference>
<feature type="chain" id="PRO_5026905902" evidence="2">
    <location>
        <begin position="21"/>
        <end position="355"/>
    </location>
</feature>
<keyword evidence="2" id="KW-0732">Signal</keyword>
<feature type="region of interest" description="Disordered" evidence="1">
    <location>
        <begin position="332"/>
        <end position="355"/>
    </location>
</feature>
<protein>
    <submittedName>
        <fullName evidence="3">Uncharacterized protein</fullName>
    </submittedName>
</protein>
<gene>
    <name evidence="3" type="ORF">AMLFYP55_01031</name>
</gene>
<evidence type="ECO:0000256" key="2">
    <source>
        <dbReference type="SAM" id="SignalP"/>
    </source>
</evidence>
<dbReference type="EMBL" id="CACRSS010000020">
    <property type="protein sequence ID" value="VYT19809.1"/>
    <property type="molecule type" value="Genomic_DNA"/>
</dbReference>
<proteinExistence type="predicted"/>
<evidence type="ECO:0000256" key="1">
    <source>
        <dbReference type="SAM" id="MobiDB-lite"/>
    </source>
</evidence>
<sequence>MNALITGLCFLCCSAALLKAAEQPPVFSLHFSQLPSFLQWNIRKQVSGQGDLIESWTGWNPALKNSDGPNGGLVFMQEIDLVGDHGKERIFLYRNPEIAGTPPPQDEHVRFICNADNSYLYTVPSFCLHGKKIGSVFRGEEAYYFCPDRYVNRYRFTYGWKQWELTGQYGRVLEWSGCEETNPKDGTRWKSGMEQTESVYVNTGVIKKTCSLSPGSRRVPLSQETEGEDPFETIVKEKTKSPASPEQEKLAEDMPSETVWVVSLFELLTQDAPQWKCFKAVSLKEAEKEWRKISGPALEQSRKWNQKEAVQAMDAFLNVKNPQGVKNCPLFQSPAETALKDDKTPPGSPMGGEEP</sequence>
<accession>A0A6N2UPP4</accession>
<name>A0A6N2UPP4_9BACT</name>
<dbReference type="OrthoDB" id="197487at2"/>
<dbReference type="AlphaFoldDB" id="A0A6N2UPP4"/>
<reference evidence="3" key="1">
    <citation type="submission" date="2019-11" db="EMBL/GenBank/DDBJ databases">
        <authorList>
            <person name="Feng L."/>
        </authorList>
    </citation>
    <scope>NUCLEOTIDE SEQUENCE</scope>
    <source>
        <strain evidence="3">AMuciniphilaLFYP55</strain>
    </source>
</reference>
<organism evidence="3">
    <name type="scientific">Akkermansia muciniphila</name>
    <dbReference type="NCBI Taxonomy" id="239935"/>
    <lineage>
        <taxon>Bacteria</taxon>
        <taxon>Pseudomonadati</taxon>
        <taxon>Verrucomicrobiota</taxon>
        <taxon>Verrucomicrobiia</taxon>
        <taxon>Verrucomicrobiales</taxon>
        <taxon>Akkermansiaceae</taxon>
        <taxon>Akkermansia</taxon>
    </lineage>
</organism>
<evidence type="ECO:0000313" key="3">
    <source>
        <dbReference type="EMBL" id="VYT19809.1"/>
    </source>
</evidence>
<feature type="signal peptide" evidence="2">
    <location>
        <begin position="1"/>
        <end position="20"/>
    </location>
</feature>